<sequence length="108" mass="11757">MSADRHAVERRGARLFSKETRRRLIFLPLQRRTARAVAPPACRVQTKSFQESQARWWGALAASERKFQKFPEGLASARGGEAGVGEPSAAWSSGSLQAPARGEPPSPA</sequence>
<feature type="region of interest" description="Disordered" evidence="1">
    <location>
        <begin position="72"/>
        <end position="108"/>
    </location>
</feature>
<evidence type="ECO:0000313" key="3">
    <source>
        <dbReference type="Proteomes" id="UP001378592"/>
    </source>
</evidence>
<gene>
    <name evidence="2" type="ORF">R5R35_009977</name>
</gene>
<protein>
    <submittedName>
        <fullName evidence="2">Uncharacterized protein</fullName>
    </submittedName>
</protein>
<dbReference type="AlphaFoldDB" id="A0AAN9V5X3"/>
<evidence type="ECO:0000256" key="1">
    <source>
        <dbReference type="SAM" id="MobiDB-lite"/>
    </source>
</evidence>
<keyword evidence="3" id="KW-1185">Reference proteome</keyword>
<comment type="caution">
    <text evidence="2">The sequence shown here is derived from an EMBL/GenBank/DDBJ whole genome shotgun (WGS) entry which is preliminary data.</text>
</comment>
<proteinExistence type="predicted"/>
<accession>A0AAN9V5X3</accession>
<dbReference type="EMBL" id="JAZDUA010000633">
    <property type="protein sequence ID" value="KAK7790378.1"/>
    <property type="molecule type" value="Genomic_DNA"/>
</dbReference>
<evidence type="ECO:0000313" key="2">
    <source>
        <dbReference type="EMBL" id="KAK7790378.1"/>
    </source>
</evidence>
<name>A0AAN9V5X3_9ORTH</name>
<reference evidence="2 3" key="1">
    <citation type="submission" date="2024-03" db="EMBL/GenBank/DDBJ databases">
        <title>The genome assembly and annotation of the cricket Gryllus longicercus Weissman &amp; Gray.</title>
        <authorList>
            <person name="Szrajer S."/>
            <person name="Gray D."/>
            <person name="Ylla G."/>
        </authorList>
    </citation>
    <scope>NUCLEOTIDE SEQUENCE [LARGE SCALE GENOMIC DNA]</scope>
    <source>
        <strain evidence="2">DAG 2021-001</strain>
        <tissue evidence="2">Whole body minus gut</tissue>
    </source>
</reference>
<organism evidence="2 3">
    <name type="scientific">Gryllus longicercus</name>
    <dbReference type="NCBI Taxonomy" id="2509291"/>
    <lineage>
        <taxon>Eukaryota</taxon>
        <taxon>Metazoa</taxon>
        <taxon>Ecdysozoa</taxon>
        <taxon>Arthropoda</taxon>
        <taxon>Hexapoda</taxon>
        <taxon>Insecta</taxon>
        <taxon>Pterygota</taxon>
        <taxon>Neoptera</taxon>
        <taxon>Polyneoptera</taxon>
        <taxon>Orthoptera</taxon>
        <taxon>Ensifera</taxon>
        <taxon>Gryllidea</taxon>
        <taxon>Grylloidea</taxon>
        <taxon>Gryllidae</taxon>
        <taxon>Gryllinae</taxon>
        <taxon>Gryllus</taxon>
    </lineage>
</organism>
<dbReference type="Proteomes" id="UP001378592">
    <property type="component" value="Unassembled WGS sequence"/>
</dbReference>